<dbReference type="SUPFAM" id="SSF160631">
    <property type="entry name" value="SMI1/KNR4-like"/>
    <property type="match status" value="1"/>
</dbReference>
<accession>A0A378Y5V4</accession>
<gene>
    <name evidence="1" type="ORF">NCTC10343_05161</name>
</gene>
<sequence length="179" mass="20916">MSIFTGLQRPQFQAYYDKEFLIEHRFENGRGFPPSYIDYVKTLGYGRLCGVWNIHIPLGDHPDSWLHRYHDWRAWFDDVLESEEVLQEAALEPDGFPQLLEHAVPFASSEEDDLLVWDIQSPDKRGEFPIYALNLRTLGNFRYAAPDLYSFVEALLDGERVKSILGTHRTPFPYTFVPF</sequence>
<organism evidence="1 2">
    <name type="scientific">Paenibacillus polymyxa</name>
    <name type="common">Bacillus polymyxa</name>
    <dbReference type="NCBI Taxonomy" id="1406"/>
    <lineage>
        <taxon>Bacteria</taxon>
        <taxon>Bacillati</taxon>
        <taxon>Bacillota</taxon>
        <taxon>Bacilli</taxon>
        <taxon>Bacillales</taxon>
        <taxon>Paenibacillaceae</taxon>
        <taxon>Paenibacillus</taxon>
    </lineage>
</organism>
<dbReference type="RefSeq" id="WP_019688849.1">
    <property type="nucleotide sequence ID" value="NZ_CP036496.1"/>
</dbReference>
<evidence type="ECO:0000313" key="2">
    <source>
        <dbReference type="Proteomes" id="UP000254400"/>
    </source>
</evidence>
<evidence type="ECO:0008006" key="3">
    <source>
        <dbReference type="Google" id="ProtNLM"/>
    </source>
</evidence>
<evidence type="ECO:0000313" key="1">
    <source>
        <dbReference type="EMBL" id="SUA72208.1"/>
    </source>
</evidence>
<name>A0A378Y5V4_PAEPO</name>
<proteinExistence type="predicted"/>
<dbReference type="GeneID" id="93348465"/>
<dbReference type="AlphaFoldDB" id="A0A378Y5V4"/>
<reference evidence="1 2" key="1">
    <citation type="submission" date="2018-06" db="EMBL/GenBank/DDBJ databases">
        <authorList>
            <consortium name="Pathogen Informatics"/>
            <person name="Doyle S."/>
        </authorList>
    </citation>
    <scope>NUCLEOTIDE SEQUENCE [LARGE SCALE GENOMIC DNA]</scope>
    <source>
        <strain evidence="1 2">NCTC10343</strain>
    </source>
</reference>
<dbReference type="Proteomes" id="UP000254400">
    <property type="component" value="Unassembled WGS sequence"/>
</dbReference>
<protein>
    <recommendedName>
        <fullName evidence="3">SMI1/KNR4 family protein</fullName>
    </recommendedName>
</protein>
<dbReference type="InterPro" id="IPR037883">
    <property type="entry name" value="Knr4/Smi1-like_sf"/>
</dbReference>
<dbReference type="Gene3D" id="3.40.1580.10">
    <property type="entry name" value="SMI1/KNR4-like"/>
    <property type="match status" value="1"/>
</dbReference>
<dbReference type="EMBL" id="UGSC01000001">
    <property type="protein sequence ID" value="SUA72208.1"/>
    <property type="molecule type" value="Genomic_DNA"/>
</dbReference>